<feature type="transmembrane region" description="Helical" evidence="6">
    <location>
        <begin position="392"/>
        <end position="409"/>
    </location>
</feature>
<evidence type="ECO:0000259" key="7">
    <source>
        <dbReference type="PROSITE" id="PS50850"/>
    </source>
</evidence>
<keyword evidence="2" id="KW-0813">Transport</keyword>
<keyword evidence="9" id="KW-1185">Reference proteome</keyword>
<feature type="transmembrane region" description="Helical" evidence="6">
    <location>
        <begin position="238"/>
        <end position="261"/>
    </location>
</feature>
<dbReference type="Pfam" id="PF11700">
    <property type="entry name" value="ATG22"/>
    <property type="match status" value="1"/>
</dbReference>
<feature type="domain" description="Major facilitator superfamily (MFS) profile" evidence="7">
    <location>
        <begin position="11"/>
        <end position="414"/>
    </location>
</feature>
<dbReference type="RefSeq" id="WP_367967056.1">
    <property type="nucleotide sequence ID" value="NZ_JBAKFJ010000001.1"/>
</dbReference>
<protein>
    <submittedName>
        <fullName evidence="8">MFS transporter</fullName>
    </submittedName>
</protein>
<evidence type="ECO:0000256" key="6">
    <source>
        <dbReference type="SAM" id="Phobius"/>
    </source>
</evidence>
<reference evidence="8 9" key="1">
    <citation type="submission" date="2024-02" db="EMBL/GenBank/DDBJ databases">
        <title>New especies of Spiribacter isolated from saline water.</title>
        <authorList>
            <person name="Leon M.J."/>
            <person name="De La Haba R."/>
            <person name="Sanchez-Porro C."/>
            <person name="Ventosa A."/>
        </authorList>
    </citation>
    <scope>NUCLEOTIDE SEQUENCE [LARGE SCALE GENOMIC DNA]</scope>
    <source>
        <strain evidence="9">ag22IC4-227</strain>
    </source>
</reference>
<dbReference type="EMBL" id="JBAKFJ010000001">
    <property type="protein sequence ID" value="MEX0386589.1"/>
    <property type="molecule type" value="Genomic_DNA"/>
</dbReference>
<accession>A0ABV3SA20</accession>
<keyword evidence="3 6" id="KW-0812">Transmembrane</keyword>
<name>A0ABV3SA20_9GAMM</name>
<keyword evidence="4 6" id="KW-1133">Transmembrane helix</keyword>
<dbReference type="PANTHER" id="PTHR23519">
    <property type="entry name" value="AUTOPHAGY-RELATED PROTEIN 22"/>
    <property type="match status" value="1"/>
</dbReference>
<feature type="transmembrane region" description="Helical" evidence="6">
    <location>
        <begin position="273"/>
        <end position="294"/>
    </location>
</feature>
<evidence type="ECO:0000256" key="1">
    <source>
        <dbReference type="ARBA" id="ARBA00004127"/>
    </source>
</evidence>
<feature type="transmembrane region" description="Helical" evidence="6">
    <location>
        <begin position="109"/>
        <end position="129"/>
    </location>
</feature>
<evidence type="ECO:0000256" key="4">
    <source>
        <dbReference type="ARBA" id="ARBA00022989"/>
    </source>
</evidence>
<dbReference type="PROSITE" id="PS50850">
    <property type="entry name" value="MFS"/>
    <property type="match status" value="1"/>
</dbReference>
<comment type="caution">
    <text evidence="8">The sequence shown here is derived from an EMBL/GenBank/DDBJ whole genome shotgun (WGS) entry which is preliminary data.</text>
</comment>
<evidence type="ECO:0000256" key="2">
    <source>
        <dbReference type="ARBA" id="ARBA00022448"/>
    </source>
</evidence>
<feature type="transmembrane region" description="Helical" evidence="6">
    <location>
        <begin position="150"/>
        <end position="169"/>
    </location>
</feature>
<dbReference type="PANTHER" id="PTHR23519:SF1">
    <property type="entry name" value="AUTOPHAGY-RELATED PROTEIN 22"/>
    <property type="match status" value="1"/>
</dbReference>
<gene>
    <name evidence="8" type="ORF">V6X64_06255</name>
</gene>
<dbReference type="InterPro" id="IPR036259">
    <property type="entry name" value="MFS_trans_sf"/>
</dbReference>
<evidence type="ECO:0000313" key="8">
    <source>
        <dbReference type="EMBL" id="MEX0386589.1"/>
    </source>
</evidence>
<feature type="transmembrane region" description="Helical" evidence="6">
    <location>
        <begin position="16"/>
        <end position="36"/>
    </location>
</feature>
<proteinExistence type="predicted"/>
<organism evidence="8 9">
    <name type="scientific">Spiribacter onubensis</name>
    <dbReference type="NCBI Taxonomy" id="3122420"/>
    <lineage>
        <taxon>Bacteria</taxon>
        <taxon>Pseudomonadati</taxon>
        <taxon>Pseudomonadota</taxon>
        <taxon>Gammaproteobacteria</taxon>
        <taxon>Chromatiales</taxon>
        <taxon>Ectothiorhodospiraceae</taxon>
        <taxon>Spiribacter</taxon>
    </lineage>
</organism>
<evidence type="ECO:0000256" key="5">
    <source>
        <dbReference type="ARBA" id="ARBA00023136"/>
    </source>
</evidence>
<feature type="transmembrane region" description="Helical" evidence="6">
    <location>
        <begin position="361"/>
        <end position="386"/>
    </location>
</feature>
<comment type="subcellular location">
    <subcellularLocation>
        <location evidence="1">Endomembrane system</location>
        <topology evidence="1">Multi-pass membrane protein</topology>
    </subcellularLocation>
</comment>
<feature type="transmembrane region" description="Helical" evidence="6">
    <location>
        <begin position="85"/>
        <end position="103"/>
    </location>
</feature>
<dbReference type="Proteomes" id="UP001556653">
    <property type="component" value="Unassembled WGS sequence"/>
</dbReference>
<sequence length="419" mass="44997">MSAPRGQRRVVRAWALYDWANSGFATVVLAGLFPIVFQDYWSAAAEPSVANLRLGWANGLASLVIVLIAPLAGAMADRTGRRKRALLLFAFPAAALTALFALVPAGMWWLAAGLFVLATVGFMAANLFYDSLLVAIAPRRRWHAVSGFGFGLGYLGGGLLYLGCVIAVLRPGWFGLASALDAALAAFVVTGLWWAVFSLPLAFRVPEPAGTAPRTAALPGGLRQLRSTLSHLRAHRPVWIFLLAYWLYIDGVGTTIRMAVAYGRSLGFEQNDLIVALLITQFVGFPAAIAMGALGERIGARRGILLGLGLYIGIAVWGAFIQAPWEFYTIAALVGLVQGGVQALSRSFYAGLIPPERAGEFFGFYNLLGKFAALIGPPLFGLLGVWFGDVRYSMLALIVLFMAGALLLMRVDTVEGERR</sequence>
<feature type="transmembrane region" description="Helical" evidence="6">
    <location>
        <begin position="303"/>
        <end position="321"/>
    </location>
</feature>
<keyword evidence="5 6" id="KW-0472">Membrane</keyword>
<feature type="transmembrane region" description="Helical" evidence="6">
    <location>
        <begin position="175"/>
        <end position="196"/>
    </location>
</feature>
<dbReference type="Gene3D" id="1.20.1250.20">
    <property type="entry name" value="MFS general substrate transporter like domains"/>
    <property type="match status" value="1"/>
</dbReference>
<feature type="transmembrane region" description="Helical" evidence="6">
    <location>
        <begin position="56"/>
        <end position="73"/>
    </location>
</feature>
<dbReference type="InterPro" id="IPR020846">
    <property type="entry name" value="MFS_dom"/>
</dbReference>
<dbReference type="InterPro" id="IPR050495">
    <property type="entry name" value="ATG22/LtaA_families"/>
</dbReference>
<dbReference type="SUPFAM" id="SSF103473">
    <property type="entry name" value="MFS general substrate transporter"/>
    <property type="match status" value="1"/>
</dbReference>
<evidence type="ECO:0000313" key="9">
    <source>
        <dbReference type="Proteomes" id="UP001556653"/>
    </source>
</evidence>
<evidence type="ECO:0000256" key="3">
    <source>
        <dbReference type="ARBA" id="ARBA00022692"/>
    </source>
</evidence>
<feature type="transmembrane region" description="Helical" evidence="6">
    <location>
        <begin position="327"/>
        <end position="349"/>
    </location>
</feature>
<dbReference type="InterPro" id="IPR024671">
    <property type="entry name" value="Atg22-like"/>
</dbReference>